<proteinExistence type="predicted"/>
<dbReference type="Proteomes" id="UP000570003">
    <property type="component" value="Unassembled WGS sequence"/>
</dbReference>
<evidence type="ECO:0000313" key="2">
    <source>
        <dbReference type="EMBL" id="NKY15425.1"/>
    </source>
</evidence>
<reference evidence="2 3" key="1">
    <citation type="submission" date="2020-04" db="EMBL/GenBank/DDBJ databases">
        <title>MicrobeNet Type strains.</title>
        <authorList>
            <person name="Nicholson A.C."/>
        </authorList>
    </citation>
    <scope>NUCLEOTIDE SEQUENCE [LARGE SCALE GENOMIC DNA]</scope>
    <source>
        <strain evidence="2 3">DSM 40738</strain>
    </source>
</reference>
<gene>
    <name evidence="2" type="ORF">HGA06_15045</name>
</gene>
<protein>
    <submittedName>
        <fullName evidence="2">Uncharacterized protein</fullName>
    </submittedName>
</protein>
<dbReference type="AlphaFoldDB" id="A0AA44DFN6"/>
<feature type="transmembrane region" description="Helical" evidence="1">
    <location>
        <begin position="93"/>
        <end position="116"/>
    </location>
</feature>
<feature type="transmembrane region" description="Helical" evidence="1">
    <location>
        <begin position="21"/>
        <end position="43"/>
    </location>
</feature>
<keyword evidence="1" id="KW-1133">Transmembrane helix</keyword>
<keyword evidence="1" id="KW-0812">Transmembrane</keyword>
<sequence>MNVVQLLWSEVRRNLWSRPGWWLLWSAVSAVLSVAVYAVGFFAGWGGMDIGETCGDSYDPVFAKEHFNDPLFPLHNWCNAERDLAPSWINPTIVGLAAVSLSCLTMTLVLGVTRAIRKKQRG</sequence>
<comment type="caution">
    <text evidence="2">The sequence shown here is derived from an EMBL/GenBank/DDBJ whole genome shotgun (WGS) entry which is preliminary data.</text>
</comment>
<accession>A0AA44DFN6</accession>
<keyword evidence="1" id="KW-0472">Membrane</keyword>
<dbReference type="EMBL" id="JAAXOU010000173">
    <property type="protein sequence ID" value="NKY15425.1"/>
    <property type="molecule type" value="Genomic_DNA"/>
</dbReference>
<evidence type="ECO:0000313" key="3">
    <source>
        <dbReference type="Proteomes" id="UP000570003"/>
    </source>
</evidence>
<name>A0AA44DFN6_STRE0</name>
<organism evidence="2 3">
    <name type="scientific">Streptomyces somaliensis (strain ATCC 33201 / DSM 40738 / JCM 12659 / KCTC 9044 / NCTC 11332 / NRRL B-12077 / IP 733)</name>
    <dbReference type="NCBI Taxonomy" id="1134445"/>
    <lineage>
        <taxon>Bacteria</taxon>
        <taxon>Bacillati</taxon>
        <taxon>Actinomycetota</taxon>
        <taxon>Actinomycetes</taxon>
        <taxon>Kitasatosporales</taxon>
        <taxon>Streptomycetaceae</taxon>
        <taxon>Streptomyces</taxon>
    </lineage>
</organism>
<evidence type="ECO:0000256" key="1">
    <source>
        <dbReference type="SAM" id="Phobius"/>
    </source>
</evidence>
<keyword evidence="3" id="KW-1185">Reference proteome</keyword>
<dbReference type="RefSeq" id="WP_168439613.1">
    <property type="nucleotide sequence ID" value="NZ_JAAXOU010000173.1"/>
</dbReference>